<dbReference type="GO" id="GO:0003677">
    <property type="term" value="F:DNA binding"/>
    <property type="evidence" value="ECO:0007669"/>
    <property type="project" value="UniProtKB-KW"/>
</dbReference>
<evidence type="ECO:0000256" key="3">
    <source>
        <dbReference type="ARBA" id="ARBA00023125"/>
    </source>
</evidence>
<dbReference type="InterPro" id="IPR052021">
    <property type="entry name" value="Type-I_RS_S_subunit"/>
</dbReference>
<feature type="domain" description="Type I restriction modification DNA specificity" evidence="4">
    <location>
        <begin position="30"/>
        <end position="183"/>
    </location>
</feature>
<dbReference type="RefSeq" id="WP_155695953.1">
    <property type="nucleotide sequence ID" value="NZ_WOCD01000003.1"/>
</dbReference>
<evidence type="ECO:0000259" key="4">
    <source>
        <dbReference type="Pfam" id="PF01420"/>
    </source>
</evidence>
<dbReference type="SUPFAM" id="SSF116734">
    <property type="entry name" value="DNA methylase specificity domain"/>
    <property type="match status" value="2"/>
</dbReference>
<evidence type="ECO:0000256" key="1">
    <source>
        <dbReference type="ARBA" id="ARBA00010923"/>
    </source>
</evidence>
<sequence length="415" mass="46934">MNDLDSKVFFPELRFPEFQLLGGWQYTNANKLFKQVSNKNHNSDLPILAITQEYGAIPRELIDYNVTATEKSIKSYKVVDVGDFIISLRSFQGGIEYSTYKGICSPAYVVLRKTEGVNEEFFKHYFKTKRFIRDLTKNLEGLRDGKMISYKQFSEVFLPCPKPEEQKKVANFLSSLDGLIQSEIAKCDSLKMHKKGLEHKLFAKKAALPELRFAEFDGMWEESTVGQIATVKSGGTPNRSNSEYWEGDIPWVSTTLINFNLINEVNEFITKTGLDNSSAKIFPANTILMAMYGQGKTRGQVAKLGMDASINQACAALTLNKEVSTDFVYHSLAASYEEIRSISNDGGQKNLSATLIKKIPFYYPDVKTGEQQKISDCLSSVEKLILLQEEKVEALKSYKKGFVQKIFPSREEEYA</sequence>
<feature type="domain" description="Type I restriction modification DNA specificity" evidence="4">
    <location>
        <begin position="220"/>
        <end position="396"/>
    </location>
</feature>
<dbReference type="Proteomes" id="UP000439994">
    <property type="component" value="Unassembled WGS sequence"/>
</dbReference>
<dbReference type="PANTHER" id="PTHR30408">
    <property type="entry name" value="TYPE-1 RESTRICTION ENZYME ECOKI SPECIFICITY PROTEIN"/>
    <property type="match status" value="1"/>
</dbReference>
<dbReference type="GO" id="GO:0004519">
    <property type="term" value="F:endonuclease activity"/>
    <property type="evidence" value="ECO:0007669"/>
    <property type="project" value="UniProtKB-KW"/>
</dbReference>
<dbReference type="Pfam" id="PF01420">
    <property type="entry name" value="Methylase_S"/>
    <property type="match status" value="2"/>
</dbReference>
<keyword evidence="5" id="KW-0378">Hydrolase</keyword>
<keyword evidence="5" id="KW-0255">Endonuclease</keyword>
<protein>
    <submittedName>
        <fullName evidence="5">Restriction endonuclease subunit S</fullName>
    </submittedName>
</protein>
<gene>
    <name evidence="5" type="ORF">GNP35_10040</name>
</gene>
<dbReference type="PANTHER" id="PTHR30408:SF12">
    <property type="entry name" value="TYPE I RESTRICTION ENZYME MJAVIII SPECIFICITY SUBUNIT"/>
    <property type="match status" value="1"/>
</dbReference>
<keyword evidence="5" id="KW-0540">Nuclease</keyword>
<evidence type="ECO:0000313" key="6">
    <source>
        <dbReference type="Proteomes" id="UP000439994"/>
    </source>
</evidence>
<reference evidence="5 6" key="1">
    <citation type="submission" date="2019-11" db="EMBL/GenBank/DDBJ databases">
        <title>P. haliotis isolates from Z. marina roots.</title>
        <authorList>
            <person name="Cohen M."/>
            <person name="Jospin G."/>
            <person name="Eisen J.A."/>
            <person name="Coil D.A."/>
        </authorList>
    </citation>
    <scope>NUCLEOTIDE SEQUENCE [LARGE SCALE GENOMIC DNA]</scope>
    <source>
        <strain evidence="5 6">UCD-MCMsp1aY</strain>
    </source>
</reference>
<keyword evidence="3" id="KW-0238">DNA-binding</keyword>
<comment type="caution">
    <text evidence="5">The sequence shown here is derived from an EMBL/GenBank/DDBJ whole genome shotgun (WGS) entry which is preliminary data.</text>
</comment>
<dbReference type="InterPro" id="IPR000055">
    <property type="entry name" value="Restrct_endonuc_typeI_TRD"/>
</dbReference>
<keyword evidence="2" id="KW-0680">Restriction system</keyword>
<proteinExistence type="inferred from homology"/>
<organism evidence="5 6">
    <name type="scientific">Psychrosphaera haliotis</name>
    <dbReference type="NCBI Taxonomy" id="555083"/>
    <lineage>
        <taxon>Bacteria</taxon>
        <taxon>Pseudomonadati</taxon>
        <taxon>Pseudomonadota</taxon>
        <taxon>Gammaproteobacteria</taxon>
        <taxon>Alteromonadales</taxon>
        <taxon>Pseudoalteromonadaceae</taxon>
        <taxon>Psychrosphaera</taxon>
    </lineage>
</organism>
<dbReference type="EMBL" id="WOCD01000003">
    <property type="protein sequence ID" value="MUH72802.1"/>
    <property type="molecule type" value="Genomic_DNA"/>
</dbReference>
<evidence type="ECO:0000256" key="2">
    <source>
        <dbReference type="ARBA" id="ARBA00022747"/>
    </source>
</evidence>
<dbReference type="AlphaFoldDB" id="A0A6N8FDJ9"/>
<dbReference type="OrthoDB" id="398435at2"/>
<dbReference type="Gene3D" id="1.10.287.1120">
    <property type="entry name" value="Bipartite methylase S protein"/>
    <property type="match status" value="1"/>
</dbReference>
<keyword evidence="6" id="KW-1185">Reference proteome</keyword>
<name>A0A6N8FDJ9_9GAMM</name>
<dbReference type="InterPro" id="IPR044946">
    <property type="entry name" value="Restrct_endonuc_typeI_TRD_sf"/>
</dbReference>
<dbReference type="GO" id="GO:0009307">
    <property type="term" value="P:DNA restriction-modification system"/>
    <property type="evidence" value="ECO:0007669"/>
    <property type="project" value="UniProtKB-KW"/>
</dbReference>
<dbReference type="CDD" id="cd17287">
    <property type="entry name" value="RMtype1_S_EcoN10ORF171P_TRD2-CR2_like"/>
    <property type="match status" value="1"/>
</dbReference>
<comment type="similarity">
    <text evidence="1">Belongs to the type-I restriction system S methylase family.</text>
</comment>
<accession>A0A6N8FDJ9</accession>
<evidence type="ECO:0000313" key="5">
    <source>
        <dbReference type="EMBL" id="MUH72802.1"/>
    </source>
</evidence>
<dbReference type="Gene3D" id="3.90.220.20">
    <property type="entry name" value="DNA methylase specificity domains"/>
    <property type="match status" value="2"/>
</dbReference>